<protein>
    <submittedName>
        <fullName evidence="2">Uncharacterized protein</fullName>
    </submittedName>
</protein>
<keyword evidence="1" id="KW-0472">Membrane</keyword>
<evidence type="ECO:0000313" key="2">
    <source>
        <dbReference type="EMBL" id="KAF0849579.1"/>
    </source>
</evidence>
<feature type="transmembrane region" description="Helical" evidence="1">
    <location>
        <begin position="148"/>
        <end position="169"/>
    </location>
</feature>
<comment type="caution">
    <text evidence="2">The sequence shown here is derived from an EMBL/GenBank/DDBJ whole genome shotgun (WGS) entry which is preliminary data.</text>
</comment>
<name>A0ABQ6YUW0_9NOCA</name>
<evidence type="ECO:0000313" key="3">
    <source>
        <dbReference type="Proteomes" id="UP000798951"/>
    </source>
</evidence>
<dbReference type="Proteomes" id="UP000798951">
    <property type="component" value="Unassembled WGS sequence"/>
</dbReference>
<proteinExistence type="predicted"/>
<organism evidence="2 3">
    <name type="scientific">Nocardia caishijiensis</name>
    <dbReference type="NCBI Taxonomy" id="184756"/>
    <lineage>
        <taxon>Bacteria</taxon>
        <taxon>Bacillati</taxon>
        <taxon>Actinomycetota</taxon>
        <taxon>Actinomycetes</taxon>
        <taxon>Mycobacteriales</taxon>
        <taxon>Nocardiaceae</taxon>
        <taxon>Nocardia</taxon>
    </lineage>
</organism>
<accession>A0ABQ6YUW0</accession>
<keyword evidence="3" id="KW-1185">Reference proteome</keyword>
<dbReference type="EMBL" id="VMSD01000001">
    <property type="protein sequence ID" value="KAF0849579.1"/>
    <property type="molecule type" value="Genomic_DNA"/>
</dbReference>
<feature type="transmembrane region" description="Helical" evidence="1">
    <location>
        <begin position="95"/>
        <end position="113"/>
    </location>
</feature>
<gene>
    <name evidence="2" type="ORF">FNL39_1011021</name>
</gene>
<reference evidence="2 3" key="1">
    <citation type="submission" date="2019-07" db="EMBL/GenBank/DDBJ databases">
        <title>Genomic Encyclopedia of Type Strains, Phase IV (KMG-IV): sequencing the most valuable type-strain genomes for metagenomic binning, comparative biology and taxonomic classification.</title>
        <authorList>
            <person name="Goeker M."/>
        </authorList>
    </citation>
    <scope>NUCLEOTIDE SEQUENCE [LARGE SCALE GENOMIC DNA]</scope>
    <source>
        <strain evidence="2 3">DSM 44831</strain>
    </source>
</reference>
<dbReference type="RefSeq" id="WP_067977972.1">
    <property type="nucleotide sequence ID" value="NZ_VMSD01000001.1"/>
</dbReference>
<sequence length="228" mass="24811">MARHPRESSDQHLVAKGLSATSVAALFLLLRVFAVTDYDWNAAFSLAGTLGLDDVVVMVLGTLMASPVLGGIALAILLPEALIHQIRLGRPSWTNAGNLIWLLIVALFTGALIWTYRTWWVLVVAAVLAVVLFMLLRAGKRDPEGSRLAHWFVSSSALIVTLAALVLAATVQTPWVSLEEIQTRNGLVRGYVVENPPGYLKVLLDDEREIVIVDTADVTGREEIAPRP</sequence>
<keyword evidence="1" id="KW-0812">Transmembrane</keyword>
<keyword evidence="1" id="KW-1133">Transmembrane helix</keyword>
<evidence type="ECO:0000256" key="1">
    <source>
        <dbReference type="SAM" id="Phobius"/>
    </source>
</evidence>
<feature type="transmembrane region" description="Helical" evidence="1">
    <location>
        <begin position="55"/>
        <end position="83"/>
    </location>
</feature>
<feature type="transmembrane region" description="Helical" evidence="1">
    <location>
        <begin position="119"/>
        <end position="136"/>
    </location>
</feature>
<feature type="transmembrane region" description="Helical" evidence="1">
    <location>
        <begin position="12"/>
        <end position="35"/>
    </location>
</feature>